<accession>A0AAV7FWY1</accession>
<dbReference type="Proteomes" id="UP000775213">
    <property type="component" value="Unassembled WGS sequence"/>
</dbReference>
<evidence type="ECO:0000313" key="2">
    <source>
        <dbReference type="EMBL" id="KAH0454109.1"/>
    </source>
</evidence>
<comment type="caution">
    <text evidence="2">The sequence shown here is derived from an EMBL/GenBank/DDBJ whole genome shotgun (WGS) entry which is preliminary data.</text>
</comment>
<name>A0AAV7FWY1_DENCH</name>
<reference evidence="2 3" key="1">
    <citation type="journal article" date="2021" name="Hortic Res">
        <title>Chromosome-scale assembly of the Dendrobium chrysotoxum genome enhances the understanding of orchid evolution.</title>
        <authorList>
            <person name="Zhang Y."/>
            <person name="Zhang G.Q."/>
            <person name="Zhang D."/>
            <person name="Liu X.D."/>
            <person name="Xu X.Y."/>
            <person name="Sun W.H."/>
            <person name="Yu X."/>
            <person name="Zhu X."/>
            <person name="Wang Z.W."/>
            <person name="Zhao X."/>
            <person name="Zhong W.Y."/>
            <person name="Chen H."/>
            <person name="Yin W.L."/>
            <person name="Huang T."/>
            <person name="Niu S.C."/>
            <person name="Liu Z.J."/>
        </authorList>
    </citation>
    <scope>NUCLEOTIDE SEQUENCE [LARGE SCALE GENOMIC DNA]</scope>
    <source>
        <strain evidence="2">Lindl</strain>
    </source>
</reference>
<organism evidence="2 3">
    <name type="scientific">Dendrobium chrysotoxum</name>
    <name type="common">Orchid</name>
    <dbReference type="NCBI Taxonomy" id="161865"/>
    <lineage>
        <taxon>Eukaryota</taxon>
        <taxon>Viridiplantae</taxon>
        <taxon>Streptophyta</taxon>
        <taxon>Embryophyta</taxon>
        <taxon>Tracheophyta</taxon>
        <taxon>Spermatophyta</taxon>
        <taxon>Magnoliopsida</taxon>
        <taxon>Liliopsida</taxon>
        <taxon>Asparagales</taxon>
        <taxon>Orchidaceae</taxon>
        <taxon>Epidendroideae</taxon>
        <taxon>Malaxideae</taxon>
        <taxon>Dendrobiinae</taxon>
        <taxon>Dendrobium</taxon>
    </lineage>
</organism>
<sequence>MVDGPRSRILFSLIQRRSSPIGTWTDSGGRSGSSIIGSSEETQSFDSQAPLPQKRVSRSTGAIEKGSVEGAEEKV</sequence>
<dbReference type="EMBL" id="JAGFBR010000015">
    <property type="protein sequence ID" value="KAH0454109.1"/>
    <property type="molecule type" value="Genomic_DNA"/>
</dbReference>
<protein>
    <submittedName>
        <fullName evidence="2">Uncharacterized protein</fullName>
    </submittedName>
</protein>
<gene>
    <name evidence="2" type="ORF">IEQ34_016033</name>
</gene>
<keyword evidence="3" id="KW-1185">Reference proteome</keyword>
<dbReference type="AlphaFoldDB" id="A0AAV7FWY1"/>
<evidence type="ECO:0000313" key="3">
    <source>
        <dbReference type="Proteomes" id="UP000775213"/>
    </source>
</evidence>
<feature type="region of interest" description="Disordered" evidence="1">
    <location>
        <begin position="19"/>
        <end position="75"/>
    </location>
</feature>
<evidence type="ECO:0000256" key="1">
    <source>
        <dbReference type="SAM" id="MobiDB-lite"/>
    </source>
</evidence>
<proteinExistence type="predicted"/>